<name>A0A8K0V8W3_9RHOB</name>
<evidence type="ECO:0000256" key="1">
    <source>
        <dbReference type="ARBA" id="ARBA00009437"/>
    </source>
</evidence>
<evidence type="ECO:0000313" key="7">
    <source>
        <dbReference type="Proteomes" id="UP000648908"/>
    </source>
</evidence>
<protein>
    <submittedName>
        <fullName evidence="6">LysR family transcriptional regulator</fullName>
    </submittedName>
</protein>
<proteinExistence type="inferred from homology"/>
<evidence type="ECO:0000256" key="4">
    <source>
        <dbReference type="ARBA" id="ARBA00023163"/>
    </source>
</evidence>
<dbReference type="GO" id="GO:0003700">
    <property type="term" value="F:DNA-binding transcription factor activity"/>
    <property type="evidence" value="ECO:0007669"/>
    <property type="project" value="InterPro"/>
</dbReference>
<dbReference type="Pfam" id="PF03466">
    <property type="entry name" value="LysR_substrate"/>
    <property type="match status" value="1"/>
</dbReference>
<keyword evidence="3" id="KW-0238">DNA-binding</keyword>
<comment type="caution">
    <text evidence="6">The sequence shown here is derived from an EMBL/GenBank/DDBJ whole genome shotgun (WGS) entry which is preliminary data.</text>
</comment>
<evidence type="ECO:0000259" key="5">
    <source>
        <dbReference type="PROSITE" id="PS50931"/>
    </source>
</evidence>
<dbReference type="PANTHER" id="PTHR30537">
    <property type="entry name" value="HTH-TYPE TRANSCRIPTIONAL REGULATOR"/>
    <property type="match status" value="1"/>
</dbReference>
<sequence length="301" mass="32930">MDWDDLRLFLAVARAESLTRAGKILRLDPATLGRRIARLESALEQRLFLKSPQGYALTDAGARLMEHATRAEAALEAASEDLRGASTGLRGQIRIGAPDGCANYLLPQVLTRICAANPGLEVQIVALPRVFNLSRREADMAIGVSRPETGRLTVQKLSDYQLHLAASRDWLAAGSEIRGRADLQGRAIVGYIPDMIFDRELDYLGELAGGRLALSSNSVSVQLNLLRAGAGIGMVHDFALPAAPELMRVLPDEVQLTRSFWLIRHADDGRAERLNRFADLLVQGVRREVHRLESLVAGSNP</sequence>
<dbReference type="Proteomes" id="UP000648908">
    <property type="component" value="Unassembled WGS sequence"/>
</dbReference>
<organism evidence="6 7">
    <name type="scientific">Szabonella alba</name>
    <dbReference type="NCBI Taxonomy" id="2804194"/>
    <lineage>
        <taxon>Bacteria</taxon>
        <taxon>Pseudomonadati</taxon>
        <taxon>Pseudomonadota</taxon>
        <taxon>Alphaproteobacteria</taxon>
        <taxon>Rhodobacterales</taxon>
        <taxon>Paracoccaceae</taxon>
        <taxon>Szabonella</taxon>
    </lineage>
</organism>
<evidence type="ECO:0000256" key="3">
    <source>
        <dbReference type="ARBA" id="ARBA00023125"/>
    </source>
</evidence>
<reference evidence="6" key="1">
    <citation type="submission" date="2021-01" db="EMBL/GenBank/DDBJ databases">
        <title>Tabrizicola alba sp. nov. a motile alkaliphilic bacterium isolated from a soda lake.</title>
        <authorList>
            <person name="Szuroczki S."/>
            <person name="Abbaszade G."/>
            <person name="Schumann P."/>
            <person name="Toth E."/>
        </authorList>
    </citation>
    <scope>NUCLEOTIDE SEQUENCE</scope>
    <source>
        <strain evidence="6">DMG-N-6</strain>
    </source>
</reference>
<dbReference type="InterPro" id="IPR036390">
    <property type="entry name" value="WH_DNA-bd_sf"/>
</dbReference>
<dbReference type="PANTHER" id="PTHR30537:SF3">
    <property type="entry name" value="TRANSCRIPTIONAL REGULATORY PROTEIN"/>
    <property type="match status" value="1"/>
</dbReference>
<dbReference type="InterPro" id="IPR036388">
    <property type="entry name" value="WH-like_DNA-bd_sf"/>
</dbReference>
<dbReference type="GO" id="GO:0006351">
    <property type="term" value="P:DNA-templated transcription"/>
    <property type="evidence" value="ECO:0007669"/>
    <property type="project" value="TreeGrafter"/>
</dbReference>
<evidence type="ECO:0000313" key="6">
    <source>
        <dbReference type="EMBL" id="MBL4917829.1"/>
    </source>
</evidence>
<keyword evidence="7" id="KW-1185">Reference proteome</keyword>
<dbReference type="Gene3D" id="3.40.190.290">
    <property type="match status" value="1"/>
</dbReference>
<accession>A0A8K0V8W3</accession>
<gene>
    <name evidence="6" type="ORF">JL811_11415</name>
</gene>
<dbReference type="InterPro" id="IPR005119">
    <property type="entry name" value="LysR_subst-bd"/>
</dbReference>
<dbReference type="InterPro" id="IPR000847">
    <property type="entry name" value="LysR_HTH_N"/>
</dbReference>
<dbReference type="EMBL" id="JAESVN010000004">
    <property type="protein sequence ID" value="MBL4917829.1"/>
    <property type="molecule type" value="Genomic_DNA"/>
</dbReference>
<comment type="similarity">
    <text evidence="1">Belongs to the LysR transcriptional regulatory family.</text>
</comment>
<dbReference type="AlphaFoldDB" id="A0A8K0V8W3"/>
<dbReference type="Pfam" id="PF00126">
    <property type="entry name" value="HTH_1"/>
    <property type="match status" value="1"/>
</dbReference>
<evidence type="ECO:0000256" key="2">
    <source>
        <dbReference type="ARBA" id="ARBA00023015"/>
    </source>
</evidence>
<dbReference type="RefSeq" id="WP_202688967.1">
    <property type="nucleotide sequence ID" value="NZ_JAESVN010000004.1"/>
</dbReference>
<dbReference type="SUPFAM" id="SSF53850">
    <property type="entry name" value="Periplasmic binding protein-like II"/>
    <property type="match status" value="1"/>
</dbReference>
<dbReference type="PROSITE" id="PS50931">
    <property type="entry name" value="HTH_LYSR"/>
    <property type="match status" value="1"/>
</dbReference>
<dbReference type="CDD" id="cd05466">
    <property type="entry name" value="PBP2_LTTR_substrate"/>
    <property type="match status" value="1"/>
</dbReference>
<keyword evidence="2" id="KW-0805">Transcription regulation</keyword>
<dbReference type="Gene3D" id="1.10.10.10">
    <property type="entry name" value="Winged helix-like DNA-binding domain superfamily/Winged helix DNA-binding domain"/>
    <property type="match status" value="1"/>
</dbReference>
<dbReference type="GO" id="GO:0043565">
    <property type="term" value="F:sequence-specific DNA binding"/>
    <property type="evidence" value="ECO:0007669"/>
    <property type="project" value="TreeGrafter"/>
</dbReference>
<dbReference type="SUPFAM" id="SSF46785">
    <property type="entry name" value="Winged helix' DNA-binding domain"/>
    <property type="match status" value="1"/>
</dbReference>
<feature type="domain" description="HTH lysR-type" evidence="5">
    <location>
        <begin position="1"/>
        <end position="58"/>
    </location>
</feature>
<dbReference type="InterPro" id="IPR058163">
    <property type="entry name" value="LysR-type_TF_proteobact-type"/>
</dbReference>
<keyword evidence="4" id="KW-0804">Transcription</keyword>